<evidence type="ECO:0000313" key="1">
    <source>
        <dbReference type="EMBL" id="RXU88872.1"/>
    </source>
</evidence>
<name>A0AB37VVK6_ENTFC</name>
<gene>
    <name evidence="1" type="ORF">CYQ77_06990</name>
</gene>
<protein>
    <submittedName>
        <fullName evidence="1">Alpha-mannosidase</fullName>
    </submittedName>
</protein>
<proteinExistence type="predicted"/>
<reference evidence="1 2" key="1">
    <citation type="submission" date="2017-12" db="EMBL/GenBank/DDBJ databases">
        <title>A pool of 800 enterococci isolated from chicken carcass rinse samples from New Zealand.</title>
        <authorList>
            <person name="Zhang J."/>
            <person name="Rogers L."/>
            <person name="Midwinter A."/>
            <person name="French N."/>
        </authorList>
    </citation>
    <scope>NUCLEOTIDE SEQUENCE [LARGE SCALE GENOMIC DNA]</scope>
    <source>
        <strain evidence="1 2">EN697</strain>
    </source>
</reference>
<sequence length="40" mass="4807">MFGCSYYLIQDSFFTTSNSRCSSKKSLFTEKRWMFFFKGV</sequence>
<dbReference type="Proteomes" id="UP000289562">
    <property type="component" value="Unassembled WGS sequence"/>
</dbReference>
<accession>A0AB37VVK6</accession>
<dbReference type="AlphaFoldDB" id="A0AB37VVK6"/>
<comment type="caution">
    <text evidence="1">The sequence shown here is derived from an EMBL/GenBank/DDBJ whole genome shotgun (WGS) entry which is preliminary data.</text>
</comment>
<organism evidence="1 2">
    <name type="scientific">Enterococcus faecium</name>
    <name type="common">Streptococcus faecium</name>
    <dbReference type="NCBI Taxonomy" id="1352"/>
    <lineage>
        <taxon>Bacteria</taxon>
        <taxon>Bacillati</taxon>
        <taxon>Bacillota</taxon>
        <taxon>Bacilli</taxon>
        <taxon>Lactobacillales</taxon>
        <taxon>Enterococcaceae</taxon>
        <taxon>Enterococcus</taxon>
    </lineage>
</organism>
<evidence type="ECO:0000313" key="2">
    <source>
        <dbReference type="Proteomes" id="UP000289562"/>
    </source>
</evidence>
<dbReference type="EMBL" id="PJVH01000018">
    <property type="protein sequence ID" value="RXU88872.1"/>
    <property type="molecule type" value="Genomic_DNA"/>
</dbReference>